<evidence type="ECO:0008006" key="4">
    <source>
        <dbReference type="Google" id="ProtNLM"/>
    </source>
</evidence>
<keyword evidence="1" id="KW-0812">Transmembrane</keyword>
<proteinExistence type="predicted"/>
<feature type="transmembrane region" description="Helical" evidence="1">
    <location>
        <begin position="427"/>
        <end position="450"/>
    </location>
</feature>
<feature type="transmembrane region" description="Helical" evidence="1">
    <location>
        <begin position="240"/>
        <end position="259"/>
    </location>
</feature>
<reference evidence="2 3" key="1">
    <citation type="submission" date="2023-04" db="EMBL/GenBank/DDBJ databases">
        <title>Marinoamorphus aggregata gen. nov., sp. Nov., isolate from tissue of brittle star Ophioplocus japonicus.</title>
        <authorList>
            <person name="Kawano K."/>
            <person name="Sawayama S."/>
            <person name="Nakagawa S."/>
        </authorList>
    </citation>
    <scope>NUCLEOTIDE SEQUENCE [LARGE SCALE GENOMIC DNA]</scope>
    <source>
        <strain evidence="2 3">NKW23</strain>
    </source>
</reference>
<evidence type="ECO:0000313" key="2">
    <source>
        <dbReference type="EMBL" id="GMG81538.1"/>
    </source>
</evidence>
<feature type="transmembrane region" description="Helical" evidence="1">
    <location>
        <begin position="43"/>
        <end position="60"/>
    </location>
</feature>
<feature type="transmembrane region" description="Helical" evidence="1">
    <location>
        <begin position="114"/>
        <end position="141"/>
    </location>
</feature>
<name>A0ABQ6LJY6_9RHOB</name>
<protein>
    <recommendedName>
        <fullName evidence="4">H+/citrate symporter</fullName>
    </recommendedName>
</protein>
<feature type="transmembrane region" description="Helical" evidence="1">
    <location>
        <begin position="265"/>
        <end position="283"/>
    </location>
</feature>
<feature type="transmembrane region" description="Helical" evidence="1">
    <location>
        <begin position="290"/>
        <end position="308"/>
    </location>
</feature>
<keyword evidence="1" id="KW-1133">Transmembrane helix</keyword>
<accession>A0ABQ6LJY6</accession>
<feature type="transmembrane region" description="Helical" evidence="1">
    <location>
        <begin position="72"/>
        <end position="93"/>
    </location>
</feature>
<feature type="transmembrane region" description="Helical" evidence="1">
    <location>
        <begin position="197"/>
        <end position="219"/>
    </location>
</feature>
<evidence type="ECO:0000313" key="3">
    <source>
        <dbReference type="Proteomes" id="UP001239909"/>
    </source>
</evidence>
<dbReference type="EMBL" id="BSYI01000004">
    <property type="protein sequence ID" value="GMG81538.1"/>
    <property type="molecule type" value="Genomic_DNA"/>
</dbReference>
<comment type="caution">
    <text evidence="2">The sequence shown here is derived from an EMBL/GenBank/DDBJ whole genome shotgun (WGS) entry which is preliminary data.</text>
</comment>
<feature type="transmembrane region" description="Helical" evidence="1">
    <location>
        <begin position="314"/>
        <end position="334"/>
    </location>
</feature>
<sequence length="451" mass="46589">MLVLLTTAAVTLGEWGLLGGLAALPAALALAALVLLARRVKRTGAIFLGIGIALLVWAAATRADWPELASRAFGTAAFIAAFFTALTTLRVASSSSPAIERCGRYLAQQPPGRRYLALTVGGHLFALLLNYGALALLGGLAEANARSEKNPEVRAHRLRRMLLAVQRGFCSTLPWSPFSFAIAVTLTVVPGLRWLDIVLPALVSSALIAGIGWALDTIFKPRLSGPRPPRQVIEGGIGRLAPLLVLLAVMMVLVGGLHLGTGVRAVGVAMAVVPTVALIWIAIQRPEAPRAAVCAVAGGFAATGLPAYRDELVLLMMAGFIGTMGAPLLGPMLAAGGLDLTVLPAWVLLPALVWLVPLTGQIGMNPILAVTLLGPLLPSPEALGVSPVAMVLAITGGWALSGASSPFTATTLLIGAMGGVSARHVGLVWNGLFTLLTGFALSLWVLGYGLL</sequence>
<feature type="transmembrane region" description="Helical" evidence="1">
    <location>
        <begin position="346"/>
        <end position="368"/>
    </location>
</feature>
<dbReference type="Proteomes" id="UP001239909">
    <property type="component" value="Unassembled WGS sequence"/>
</dbReference>
<keyword evidence="1" id="KW-0472">Membrane</keyword>
<feature type="transmembrane region" description="Helical" evidence="1">
    <location>
        <begin position="15"/>
        <end position="36"/>
    </location>
</feature>
<gene>
    <name evidence="2" type="ORF">LNKW23_07510</name>
</gene>
<feature type="transmembrane region" description="Helical" evidence="1">
    <location>
        <begin position="388"/>
        <end position="415"/>
    </location>
</feature>
<keyword evidence="3" id="KW-1185">Reference proteome</keyword>
<organism evidence="2 3">
    <name type="scientific">Paralimibaculum aggregatum</name>
    <dbReference type="NCBI Taxonomy" id="3036245"/>
    <lineage>
        <taxon>Bacteria</taxon>
        <taxon>Pseudomonadati</taxon>
        <taxon>Pseudomonadota</taxon>
        <taxon>Alphaproteobacteria</taxon>
        <taxon>Rhodobacterales</taxon>
        <taxon>Paracoccaceae</taxon>
        <taxon>Paralimibaculum</taxon>
    </lineage>
</organism>
<evidence type="ECO:0000256" key="1">
    <source>
        <dbReference type="SAM" id="Phobius"/>
    </source>
</evidence>